<dbReference type="InterPro" id="IPR017452">
    <property type="entry name" value="GPCR_Rhodpsn_7TM"/>
</dbReference>
<dbReference type="SUPFAM" id="SSF81321">
    <property type="entry name" value="Family A G protein-coupled receptor-like"/>
    <property type="match status" value="1"/>
</dbReference>
<evidence type="ECO:0000256" key="4">
    <source>
        <dbReference type="ARBA" id="ARBA00022692"/>
    </source>
</evidence>
<evidence type="ECO:0000313" key="15">
    <source>
        <dbReference type="EnsemblMetazoa" id="XP_038069891.1"/>
    </source>
</evidence>
<evidence type="ECO:0000256" key="1">
    <source>
        <dbReference type="ARBA" id="ARBA00004141"/>
    </source>
</evidence>
<keyword evidence="10" id="KW-0675">Receptor</keyword>
<proteinExistence type="predicted"/>
<dbReference type="Proteomes" id="UP000887568">
    <property type="component" value="Unplaced"/>
</dbReference>
<dbReference type="InterPro" id="IPR050125">
    <property type="entry name" value="GPCR_opsins"/>
</dbReference>
<keyword evidence="11" id="KW-0807">Transducer</keyword>
<evidence type="ECO:0000256" key="6">
    <source>
        <dbReference type="ARBA" id="ARBA00022989"/>
    </source>
</evidence>
<dbReference type="InterPro" id="IPR027430">
    <property type="entry name" value="Retinal_BS"/>
</dbReference>
<feature type="transmembrane region" description="Helical" evidence="13">
    <location>
        <begin position="56"/>
        <end position="74"/>
    </location>
</feature>
<dbReference type="GeneID" id="119739134"/>
<feature type="transmembrane region" description="Helical" evidence="13">
    <location>
        <begin position="180"/>
        <end position="204"/>
    </location>
</feature>
<name>A0A914B320_PATMI</name>
<dbReference type="OrthoDB" id="5564849at2759"/>
<keyword evidence="7" id="KW-0157">Chromophore</keyword>
<evidence type="ECO:0000256" key="2">
    <source>
        <dbReference type="ARBA" id="ARBA00022543"/>
    </source>
</evidence>
<dbReference type="GO" id="GO:0004930">
    <property type="term" value="F:G protein-coupled receptor activity"/>
    <property type="evidence" value="ECO:0007669"/>
    <property type="project" value="UniProtKB-KW"/>
</dbReference>
<dbReference type="GO" id="GO:0007602">
    <property type="term" value="P:phototransduction"/>
    <property type="evidence" value="ECO:0007669"/>
    <property type="project" value="UniProtKB-KW"/>
</dbReference>
<evidence type="ECO:0000256" key="3">
    <source>
        <dbReference type="ARBA" id="ARBA00022606"/>
    </source>
</evidence>
<evidence type="ECO:0000256" key="7">
    <source>
        <dbReference type="ARBA" id="ARBA00022991"/>
    </source>
</evidence>
<feature type="domain" description="G-protein coupled receptors family 1 profile" evidence="14">
    <location>
        <begin position="35"/>
        <end position="297"/>
    </location>
</feature>
<evidence type="ECO:0000259" key="14">
    <source>
        <dbReference type="PROSITE" id="PS50262"/>
    </source>
</evidence>
<feature type="transmembrane region" description="Helical" evidence="13">
    <location>
        <begin position="94"/>
        <end position="116"/>
    </location>
</feature>
<feature type="transmembrane region" description="Helical" evidence="13">
    <location>
        <begin position="275"/>
        <end position="300"/>
    </location>
</feature>
<sequence length="428" mass="47628">MDDTLVGDIYINMTRQAQIFVAVYVTTVGTIATVGNISVLIILLRFNTFRKKSINFLLINMAASDLGVSISGYPMTSSSAYAGHWLFGDSGCRYLAFCVYTFSCSTIGSHVALAVYRYIYVCKPASKHKLTPKVTFIVLVVIWAKALFWTVTPFIGWSSYTYEPFGLSCSLDWTARTFSHLSYNVACVLGVFVAPLAVMLACYYRVAKRSNQVDPTRMEERDLGVAMFLQMHRKDVKVDFHVTKMCVLMTLSFMIAWTPYTVVCVWVVFNKLELNIVASLAPTLFAKSSCMMNPLIYFIASSRYRRDFLRMFRASGSGAPTGQSGDRTEGGRSSKPGTSAAGDGSGAVYLRRTTSPSGDISASMYFNKERIYIGDIKPSGIDKEAKLIGKDPDVLSMSSSNTSDEYRVYVKEMKKVEEPIVQLEIDIH</sequence>
<feature type="region of interest" description="Disordered" evidence="12">
    <location>
        <begin position="315"/>
        <end position="348"/>
    </location>
</feature>
<feature type="transmembrane region" description="Helical" evidence="13">
    <location>
        <begin position="246"/>
        <end position="269"/>
    </location>
</feature>
<dbReference type="FunFam" id="1.20.1070.10:FF:000219">
    <property type="entry name" value="Opsin 5-like 2"/>
    <property type="match status" value="1"/>
</dbReference>
<dbReference type="PROSITE" id="PS50262">
    <property type="entry name" value="G_PROTEIN_RECEP_F1_2"/>
    <property type="match status" value="1"/>
</dbReference>
<feature type="transmembrane region" description="Helical" evidence="13">
    <location>
        <begin position="20"/>
        <end position="44"/>
    </location>
</feature>
<keyword evidence="3" id="KW-0716">Sensory transduction</keyword>
<keyword evidence="9 13" id="KW-0472">Membrane</keyword>
<accession>A0A914B320</accession>
<keyword evidence="16" id="KW-1185">Reference proteome</keyword>
<evidence type="ECO:0000256" key="10">
    <source>
        <dbReference type="ARBA" id="ARBA00023170"/>
    </source>
</evidence>
<protein>
    <recommendedName>
        <fullName evidence="14">G-protein coupled receptors family 1 profile domain-containing protein</fullName>
    </recommendedName>
</protein>
<dbReference type="Pfam" id="PF00001">
    <property type="entry name" value="7tm_1"/>
    <property type="match status" value="1"/>
</dbReference>
<keyword evidence="8" id="KW-0297">G-protein coupled receptor</keyword>
<keyword evidence="6 13" id="KW-1133">Transmembrane helix</keyword>
<dbReference type="PROSITE" id="PS00238">
    <property type="entry name" value="OPSIN"/>
    <property type="match status" value="1"/>
</dbReference>
<dbReference type="InterPro" id="IPR000276">
    <property type="entry name" value="GPCR_Rhodpsn"/>
</dbReference>
<keyword evidence="5" id="KW-0681">Retinal protein</keyword>
<dbReference type="EnsemblMetazoa" id="XM_038213963.1">
    <property type="protein sequence ID" value="XP_038069891.1"/>
    <property type="gene ID" value="LOC119739134"/>
</dbReference>
<keyword evidence="2" id="KW-0600">Photoreceptor protein</keyword>
<evidence type="ECO:0000256" key="12">
    <source>
        <dbReference type="SAM" id="MobiDB-lite"/>
    </source>
</evidence>
<evidence type="ECO:0000313" key="16">
    <source>
        <dbReference type="Proteomes" id="UP000887568"/>
    </source>
</evidence>
<comment type="subcellular location">
    <subcellularLocation>
        <location evidence="1">Membrane</location>
        <topology evidence="1">Multi-pass membrane protein</topology>
    </subcellularLocation>
</comment>
<dbReference type="RefSeq" id="XP_038069891.1">
    <property type="nucleotide sequence ID" value="XM_038213963.1"/>
</dbReference>
<dbReference type="PANTHER" id="PTHR24240">
    <property type="entry name" value="OPSIN"/>
    <property type="match status" value="1"/>
</dbReference>
<dbReference type="GO" id="GO:0016020">
    <property type="term" value="C:membrane"/>
    <property type="evidence" value="ECO:0007669"/>
    <property type="project" value="UniProtKB-SubCell"/>
</dbReference>
<evidence type="ECO:0000256" key="8">
    <source>
        <dbReference type="ARBA" id="ARBA00023040"/>
    </source>
</evidence>
<dbReference type="GO" id="GO:0009881">
    <property type="term" value="F:photoreceptor activity"/>
    <property type="evidence" value="ECO:0007669"/>
    <property type="project" value="UniProtKB-KW"/>
</dbReference>
<feature type="transmembrane region" description="Helical" evidence="13">
    <location>
        <begin position="136"/>
        <end position="160"/>
    </location>
</feature>
<keyword evidence="4 13" id="KW-0812">Transmembrane</keyword>
<dbReference type="AlphaFoldDB" id="A0A914B320"/>
<evidence type="ECO:0000256" key="13">
    <source>
        <dbReference type="SAM" id="Phobius"/>
    </source>
</evidence>
<evidence type="ECO:0000256" key="9">
    <source>
        <dbReference type="ARBA" id="ARBA00023136"/>
    </source>
</evidence>
<dbReference type="Gene3D" id="1.20.1070.10">
    <property type="entry name" value="Rhodopsin 7-helix transmembrane proteins"/>
    <property type="match status" value="1"/>
</dbReference>
<evidence type="ECO:0000256" key="5">
    <source>
        <dbReference type="ARBA" id="ARBA00022925"/>
    </source>
</evidence>
<dbReference type="OMA" id="DIYINMT"/>
<organism evidence="15 16">
    <name type="scientific">Patiria miniata</name>
    <name type="common">Bat star</name>
    <name type="synonym">Asterina miniata</name>
    <dbReference type="NCBI Taxonomy" id="46514"/>
    <lineage>
        <taxon>Eukaryota</taxon>
        <taxon>Metazoa</taxon>
        <taxon>Echinodermata</taxon>
        <taxon>Eleutherozoa</taxon>
        <taxon>Asterozoa</taxon>
        <taxon>Asteroidea</taxon>
        <taxon>Valvatacea</taxon>
        <taxon>Valvatida</taxon>
        <taxon>Asterinidae</taxon>
        <taxon>Patiria</taxon>
    </lineage>
</organism>
<evidence type="ECO:0000256" key="11">
    <source>
        <dbReference type="ARBA" id="ARBA00023224"/>
    </source>
</evidence>
<dbReference type="PRINTS" id="PR00237">
    <property type="entry name" value="GPCRRHODOPSN"/>
</dbReference>
<reference evidence="15" key="1">
    <citation type="submission" date="2022-11" db="UniProtKB">
        <authorList>
            <consortium name="EnsemblMetazoa"/>
        </authorList>
    </citation>
    <scope>IDENTIFICATION</scope>
</reference>